<feature type="transmembrane region" description="Helical" evidence="1">
    <location>
        <begin position="36"/>
        <end position="54"/>
    </location>
</feature>
<dbReference type="Proteomes" id="UP000646211">
    <property type="component" value="Unassembled WGS sequence"/>
</dbReference>
<reference evidence="2" key="1">
    <citation type="submission" date="2020-11" db="EMBL/GenBank/DDBJ databases">
        <title>Genome of Flavobacterium soyangense.</title>
        <authorList>
            <person name="Liu Q."/>
            <person name="Xin Y.-H."/>
        </authorList>
    </citation>
    <scope>NUCLEOTIDE SEQUENCE</scope>
    <source>
        <strain evidence="2">CGMCC 1.13493</strain>
    </source>
</reference>
<feature type="transmembrane region" description="Helical" evidence="1">
    <location>
        <begin position="74"/>
        <end position="95"/>
    </location>
</feature>
<protein>
    <recommendedName>
        <fullName evidence="4">Beta-carotene 15,15'-monooxygenase</fullName>
    </recommendedName>
</protein>
<evidence type="ECO:0000313" key="2">
    <source>
        <dbReference type="EMBL" id="MBF2707793.1"/>
    </source>
</evidence>
<sequence length="209" mass="24620">MEELDLLKKDWQKNAAFEQVSEGEIYKMLHMKSSSIVKWIFIISILEILLWTMISVFFNTDDYLKNTKYEELNVYFEGLTVLNYAVILVFIYLFYKNYVSISTTVSTKQLMKDILKSRKTVQCYVWYNLGMVVLSLIIGFLIAFTSNPEVMVLRDKIASDGKIMVITIGILILTIAVFLSLFWLFYKLLYGILLKRLYRNYNELKKIDL</sequence>
<name>A0A930XYG1_9FLAO</name>
<comment type="caution">
    <text evidence="2">The sequence shown here is derived from an EMBL/GenBank/DDBJ whole genome shotgun (WGS) entry which is preliminary data.</text>
</comment>
<accession>A0A930XYG1</accession>
<keyword evidence="1" id="KW-0472">Membrane</keyword>
<dbReference type="AlphaFoldDB" id="A0A930XYG1"/>
<feature type="transmembrane region" description="Helical" evidence="1">
    <location>
        <begin position="124"/>
        <end position="143"/>
    </location>
</feature>
<keyword evidence="3" id="KW-1185">Reference proteome</keyword>
<evidence type="ECO:0008006" key="4">
    <source>
        <dbReference type="Google" id="ProtNLM"/>
    </source>
</evidence>
<keyword evidence="1" id="KW-0812">Transmembrane</keyword>
<organism evidence="2 3">
    <name type="scientific">Flavobacterium soyangense</name>
    <dbReference type="NCBI Taxonomy" id="2023265"/>
    <lineage>
        <taxon>Bacteria</taxon>
        <taxon>Pseudomonadati</taxon>
        <taxon>Bacteroidota</taxon>
        <taxon>Flavobacteriia</taxon>
        <taxon>Flavobacteriales</taxon>
        <taxon>Flavobacteriaceae</taxon>
        <taxon>Flavobacterium</taxon>
    </lineage>
</organism>
<gene>
    <name evidence="2" type="ORF">IR213_04195</name>
</gene>
<feature type="transmembrane region" description="Helical" evidence="1">
    <location>
        <begin position="163"/>
        <end position="186"/>
    </location>
</feature>
<keyword evidence="1" id="KW-1133">Transmembrane helix</keyword>
<evidence type="ECO:0000313" key="3">
    <source>
        <dbReference type="Proteomes" id="UP000646211"/>
    </source>
</evidence>
<proteinExistence type="predicted"/>
<dbReference type="EMBL" id="JADHEC010000006">
    <property type="protein sequence ID" value="MBF2707793.1"/>
    <property type="molecule type" value="Genomic_DNA"/>
</dbReference>
<evidence type="ECO:0000256" key="1">
    <source>
        <dbReference type="SAM" id="Phobius"/>
    </source>
</evidence>